<dbReference type="SUPFAM" id="SSF46689">
    <property type="entry name" value="Homeodomain-like"/>
    <property type="match status" value="1"/>
</dbReference>
<dbReference type="EMBL" id="BMMH01000006">
    <property type="protein sequence ID" value="GGL15466.1"/>
    <property type="molecule type" value="Genomic_DNA"/>
</dbReference>
<comment type="caution">
    <text evidence="6">The sequence shown here is derived from an EMBL/GenBank/DDBJ whole genome shotgun (WGS) entry which is preliminary data.</text>
</comment>
<evidence type="ECO:0000313" key="6">
    <source>
        <dbReference type="EMBL" id="GGL15466.1"/>
    </source>
</evidence>
<keyword evidence="2 4" id="KW-0238">DNA-binding</keyword>
<dbReference type="SUPFAM" id="SSF48498">
    <property type="entry name" value="Tetracyclin repressor-like, C-terminal domain"/>
    <property type="match status" value="1"/>
</dbReference>
<protein>
    <submittedName>
        <fullName evidence="6">TetR family transcriptional regulator</fullName>
    </submittedName>
</protein>
<dbReference type="InterPro" id="IPR036271">
    <property type="entry name" value="Tet_transcr_reg_TetR-rel_C_sf"/>
</dbReference>
<organism evidence="6 7">
    <name type="scientific">Nocardia jinanensis</name>
    <dbReference type="NCBI Taxonomy" id="382504"/>
    <lineage>
        <taxon>Bacteria</taxon>
        <taxon>Bacillati</taxon>
        <taxon>Actinomycetota</taxon>
        <taxon>Actinomycetes</taxon>
        <taxon>Mycobacteriales</taxon>
        <taxon>Nocardiaceae</taxon>
        <taxon>Nocardia</taxon>
    </lineage>
</organism>
<proteinExistence type="predicted"/>
<dbReference type="InterPro" id="IPR009057">
    <property type="entry name" value="Homeodomain-like_sf"/>
</dbReference>
<evidence type="ECO:0000259" key="5">
    <source>
        <dbReference type="PROSITE" id="PS50977"/>
    </source>
</evidence>
<dbReference type="PANTHER" id="PTHR30055">
    <property type="entry name" value="HTH-TYPE TRANSCRIPTIONAL REGULATOR RUTR"/>
    <property type="match status" value="1"/>
</dbReference>
<dbReference type="Pfam" id="PF00440">
    <property type="entry name" value="TetR_N"/>
    <property type="match status" value="1"/>
</dbReference>
<name>A0A917RN35_9NOCA</name>
<keyword evidence="3" id="KW-0804">Transcription</keyword>
<dbReference type="PROSITE" id="PS50977">
    <property type="entry name" value="HTH_TETR_2"/>
    <property type="match status" value="1"/>
</dbReference>
<gene>
    <name evidence="6" type="ORF">GCM10011588_32590</name>
</gene>
<keyword evidence="7" id="KW-1185">Reference proteome</keyword>
<sequence>MLRLIADEERMSPIPLSLREVAKEANITPPAIYQHFPDKETLGRTAMHCLFDRLLEQMDQAAQDAASLRPAARFAAVAHSYCDFAQQNPAGFRLIFTVSPEAVGDDGANSGDVAERWRVAVTWLAEEGMRLTMAPREAALSLWSAVHGRLMLDLSVRDVWPQGGVHEFIDDLTRSVVDVG</sequence>
<feature type="domain" description="HTH tetR-type" evidence="5">
    <location>
        <begin position="1"/>
        <end position="54"/>
    </location>
</feature>
<evidence type="ECO:0000256" key="4">
    <source>
        <dbReference type="PROSITE-ProRule" id="PRU00335"/>
    </source>
</evidence>
<dbReference type="Pfam" id="PF13305">
    <property type="entry name" value="TetR_C_33"/>
    <property type="match status" value="1"/>
</dbReference>
<dbReference type="InterPro" id="IPR001647">
    <property type="entry name" value="HTH_TetR"/>
</dbReference>
<reference evidence="6" key="2">
    <citation type="submission" date="2020-09" db="EMBL/GenBank/DDBJ databases">
        <authorList>
            <person name="Sun Q."/>
            <person name="Zhou Y."/>
        </authorList>
    </citation>
    <scope>NUCLEOTIDE SEQUENCE</scope>
    <source>
        <strain evidence="6">CGMCC 4.3508</strain>
    </source>
</reference>
<dbReference type="PANTHER" id="PTHR30055:SF234">
    <property type="entry name" value="HTH-TYPE TRANSCRIPTIONAL REGULATOR BETI"/>
    <property type="match status" value="1"/>
</dbReference>
<dbReference type="GO" id="GO:0003700">
    <property type="term" value="F:DNA-binding transcription factor activity"/>
    <property type="evidence" value="ECO:0007669"/>
    <property type="project" value="TreeGrafter"/>
</dbReference>
<evidence type="ECO:0000256" key="3">
    <source>
        <dbReference type="ARBA" id="ARBA00023163"/>
    </source>
</evidence>
<dbReference type="Gene3D" id="1.10.357.10">
    <property type="entry name" value="Tetracycline Repressor, domain 2"/>
    <property type="match status" value="1"/>
</dbReference>
<dbReference type="Proteomes" id="UP000638263">
    <property type="component" value="Unassembled WGS sequence"/>
</dbReference>
<dbReference type="AlphaFoldDB" id="A0A917RN35"/>
<evidence type="ECO:0000256" key="2">
    <source>
        <dbReference type="ARBA" id="ARBA00023125"/>
    </source>
</evidence>
<evidence type="ECO:0000313" key="7">
    <source>
        <dbReference type="Proteomes" id="UP000638263"/>
    </source>
</evidence>
<dbReference type="InterPro" id="IPR050109">
    <property type="entry name" value="HTH-type_TetR-like_transc_reg"/>
</dbReference>
<dbReference type="GO" id="GO:0000976">
    <property type="term" value="F:transcription cis-regulatory region binding"/>
    <property type="evidence" value="ECO:0007669"/>
    <property type="project" value="TreeGrafter"/>
</dbReference>
<dbReference type="InterPro" id="IPR025996">
    <property type="entry name" value="MT1864/Rv1816-like_C"/>
</dbReference>
<accession>A0A917RN35</accession>
<feature type="DNA-binding region" description="H-T-H motif" evidence="4">
    <location>
        <begin position="17"/>
        <end position="36"/>
    </location>
</feature>
<keyword evidence="1" id="KW-0805">Transcription regulation</keyword>
<evidence type="ECO:0000256" key="1">
    <source>
        <dbReference type="ARBA" id="ARBA00023015"/>
    </source>
</evidence>
<reference evidence="6" key="1">
    <citation type="journal article" date="2014" name="Int. J. Syst. Evol. Microbiol.">
        <title>Complete genome sequence of Corynebacterium casei LMG S-19264T (=DSM 44701T), isolated from a smear-ripened cheese.</title>
        <authorList>
            <consortium name="US DOE Joint Genome Institute (JGI-PGF)"/>
            <person name="Walter F."/>
            <person name="Albersmeier A."/>
            <person name="Kalinowski J."/>
            <person name="Ruckert C."/>
        </authorList>
    </citation>
    <scope>NUCLEOTIDE SEQUENCE</scope>
    <source>
        <strain evidence="6">CGMCC 4.3508</strain>
    </source>
</reference>